<dbReference type="KEGG" id="fau:Fraau_1465"/>
<keyword evidence="2" id="KW-1185">Reference proteome</keyword>
<protein>
    <recommendedName>
        <fullName evidence="3">Ribbon-helix-helix protein, copG family</fullName>
    </recommendedName>
</protein>
<dbReference type="STRING" id="767434.Fraau_1465"/>
<evidence type="ECO:0000313" key="1">
    <source>
        <dbReference type="EMBL" id="AFC85888.1"/>
    </source>
</evidence>
<dbReference type="RefSeq" id="WP_014402893.1">
    <property type="nucleotide sequence ID" value="NC_017033.1"/>
</dbReference>
<gene>
    <name evidence="1" type="ordered locus">Fraau_1465</name>
</gene>
<evidence type="ECO:0008006" key="3">
    <source>
        <dbReference type="Google" id="ProtNLM"/>
    </source>
</evidence>
<dbReference type="HOGENOM" id="CLU_193912_1_1_6"/>
<dbReference type="OrthoDB" id="5957797at2"/>
<proteinExistence type="predicted"/>
<dbReference type="EMBL" id="CP003350">
    <property type="protein sequence ID" value="AFC85888.1"/>
    <property type="molecule type" value="Genomic_DNA"/>
</dbReference>
<sequence>MYENPTHIRDKIIKVRLNADERNLVDALARINKTQPSVFLRDLVIQGLAVVTKDTPKQSAA</sequence>
<dbReference type="AlphaFoldDB" id="H8L644"/>
<dbReference type="Proteomes" id="UP000005234">
    <property type="component" value="Chromosome"/>
</dbReference>
<accession>H8L644</accession>
<evidence type="ECO:0000313" key="2">
    <source>
        <dbReference type="Proteomes" id="UP000005234"/>
    </source>
</evidence>
<name>H8L644_FRAAD</name>
<reference evidence="1" key="1">
    <citation type="submission" date="2012-02" db="EMBL/GenBank/DDBJ databases">
        <title>The complete genome of Frateuria aurantia DSM 6220.</title>
        <authorList>
            <consortium name="US DOE Joint Genome Institute (JGI-PGF)"/>
            <person name="Lucas S."/>
            <person name="Copeland A."/>
            <person name="Lapidus A."/>
            <person name="Glavina del Rio T."/>
            <person name="Dalin E."/>
            <person name="Tice H."/>
            <person name="Bruce D."/>
            <person name="Goodwin L."/>
            <person name="Pitluck S."/>
            <person name="Peters L."/>
            <person name="Ovchinnikova G."/>
            <person name="Teshima H."/>
            <person name="Kyrpides N."/>
            <person name="Mavromatis K."/>
            <person name="Ivanova N."/>
            <person name="Brettin T."/>
            <person name="Detter J.C."/>
            <person name="Han C."/>
            <person name="Larimer F."/>
            <person name="Land M."/>
            <person name="Hauser L."/>
            <person name="Markowitz V."/>
            <person name="Cheng J.-F."/>
            <person name="Hugenholtz P."/>
            <person name="Woyke T."/>
            <person name="Wu D."/>
            <person name="Brambilla E."/>
            <person name="Klenk H.-P."/>
            <person name="Eisen J.A."/>
        </authorList>
    </citation>
    <scope>NUCLEOTIDE SEQUENCE</scope>
    <source>
        <strain evidence="1">DSM 6220</strain>
    </source>
</reference>
<organism evidence="1 2">
    <name type="scientific">Frateuria aurantia (strain ATCC 33424 / DSM 6220 / KCTC 2777 / LMG 1558 / NBRC 3245 / NCIMB 13370)</name>
    <name type="common">Acetobacter aurantius</name>
    <dbReference type="NCBI Taxonomy" id="767434"/>
    <lineage>
        <taxon>Bacteria</taxon>
        <taxon>Pseudomonadati</taxon>
        <taxon>Pseudomonadota</taxon>
        <taxon>Gammaproteobacteria</taxon>
        <taxon>Lysobacterales</taxon>
        <taxon>Rhodanobacteraceae</taxon>
        <taxon>Frateuria</taxon>
    </lineage>
</organism>